<feature type="region of interest" description="Disordered" evidence="2">
    <location>
        <begin position="37"/>
        <end position="90"/>
    </location>
</feature>
<evidence type="ECO:0000313" key="5">
    <source>
        <dbReference type="Proteomes" id="UP000295064"/>
    </source>
</evidence>
<dbReference type="Proteomes" id="UP000295064">
    <property type="component" value="Unassembled WGS sequence"/>
</dbReference>
<dbReference type="EMBL" id="SNWX01000032">
    <property type="protein sequence ID" value="TDO77689.1"/>
    <property type="molecule type" value="Genomic_DNA"/>
</dbReference>
<sequence length="380" mass="41977">MDRIKEIEKRLTEIRSKLKDKEADVDIDALEKEVRELQDEKEELREKEKRQKVAESIKAGETEVRSIEAAKETKPKVDKAEKRGKDLKEKRSVTVGSSNVLLEKHQSDAINPTFNEVSSLIDRVAVKNLPGGESYQESYVKSYGEGGYTDEEGTPTTAETTFGYADINKTKVTAYAEDTEEILKLPAADYDEEVMKGITKAIRKKITKEILIGDGTTGHFVGIFDDGATAIDATTDKSIASIDENTLDEIIYSYGGDEDVEDAAVLILNKKDLKEFATLRHTDGTKVYDVKNNGNTGTIDSVPYIINSACNAISDDAVTAGEYSMAYGVLSHYKMTVFSDVDVKRSSDYKFKEGMLAHRGVVFSGGNVVSKNGFLRVKKG</sequence>
<dbReference type="RefSeq" id="WP_133516073.1">
    <property type="nucleotide sequence ID" value="NZ_SNWX01000032.1"/>
</dbReference>
<name>A0A4R6LEU3_9FIRM</name>
<protein>
    <submittedName>
        <fullName evidence="4">HK97 family phage major capsid protein</fullName>
    </submittedName>
</protein>
<dbReference type="InterPro" id="IPR054612">
    <property type="entry name" value="Phage_capsid-like_C"/>
</dbReference>
<evidence type="ECO:0000259" key="3">
    <source>
        <dbReference type="Pfam" id="PF05065"/>
    </source>
</evidence>
<comment type="subcellular location">
    <subcellularLocation>
        <location evidence="1">Virion</location>
    </subcellularLocation>
</comment>
<accession>A0A4R6LEU3</accession>
<dbReference type="AlphaFoldDB" id="A0A4R6LEU3"/>
<evidence type="ECO:0000256" key="2">
    <source>
        <dbReference type="SAM" id="MobiDB-lite"/>
    </source>
</evidence>
<dbReference type="OrthoDB" id="411118at2"/>
<comment type="caution">
    <text evidence="4">The sequence shown here is derived from an EMBL/GenBank/DDBJ whole genome shotgun (WGS) entry which is preliminary data.</text>
</comment>
<feature type="domain" description="Phage capsid-like C-terminal" evidence="3">
    <location>
        <begin position="100"/>
        <end position="377"/>
    </location>
</feature>
<dbReference type="Pfam" id="PF05065">
    <property type="entry name" value="Phage_capsid"/>
    <property type="match status" value="1"/>
</dbReference>
<dbReference type="SUPFAM" id="SSF56563">
    <property type="entry name" value="Major capsid protein gp5"/>
    <property type="match status" value="1"/>
</dbReference>
<gene>
    <name evidence="4" type="ORF">DFR79_13221</name>
</gene>
<evidence type="ECO:0000256" key="1">
    <source>
        <dbReference type="ARBA" id="ARBA00004328"/>
    </source>
</evidence>
<dbReference type="InterPro" id="IPR024455">
    <property type="entry name" value="Phage_capsid"/>
</dbReference>
<reference evidence="4 5" key="1">
    <citation type="submission" date="2019-03" db="EMBL/GenBank/DDBJ databases">
        <title>Subsurface microbial communities from deep shales in Ohio and West Virginia, USA.</title>
        <authorList>
            <person name="Wrighton K."/>
        </authorList>
    </citation>
    <scope>NUCLEOTIDE SEQUENCE [LARGE SCALE GENOMIC DNA]</scope>
    <source>
        <strain evidence="4 5">MA284_T2</strain>
    </source>
</reference>
<proteinExistence type="predicted"/>
<organism evidence="4 5">
    <name type="scientific">Halanaerobium saccharolyticum</name>
    <dbReference type="NCBI Taxonomy" id="43595"/>
    <lineage>
        <taxon>Bacteria</taxon>
        <taxon>Bacillati</taxon>
        <taxon>Bacillota</taxon>
        <taxon>Clostridia</taxon>
        <taxon>Halanaerobiales</taxon>
        <taxon>Halanaerobiaceae</taxon>
        <taxon>Halanaerobium</taxon>
    </lineage>
</organism>
<evidence type="ECO:0000313" key="4">
    <source>
        <dbReference type="EMBL" id="TDO77689.1"/>
    </source>
</evidence>
<dbReference type="NCBIfam" id="TIGR01554">
    <property type="entry name" value="major_cap_HK97"/>
    <property type="match status" value="1"/>
</dbReference>